<dbReference type="AlphaFoldDB" id="A0A8T3CBZ8"/>
<feature type="domain" description="EF-hand" evidence="3">
    <location>
        <begin position="46"/>
        <end position="81"/>
    </location>
</feature>
<organism evidence="4 5">
    <name type="scientific">Dendrobium nobile</name>
    <name type="common">Orchid</name>
    <dbReference type="NCBI Taxonomy" id="94219"/>
    <lineage>
        <taxon>Eukaryota</taxon>
        <taxon>Viridiplantae</taxon>
        <taxon>Streptophyta</taxon>
        <taxon>Embryophyta</taxon>
        <taxon>Tracheophyta</taxon>
        <taxon>Spermatophyta</taxon>
        <taxon>Magnoliopsida</taxon>
        <taxon>Liliopsida</taxon>
        <taxon>Asparagales</taxon>
        <taxon>Orchidaceae</taxon>
        <taxon>Epidendroideae</taxon>
        <taxon>Malaxideae</taxon>
        <taxon>Dendrobiinae</taxon>
        <taxon>Dendrobium</taxon>
    </lineage>
</organism>
<evidence type="ECO:0000256" key="1">
    <source>
        <dbReference type="PROSITE-ProRule" id="PRU00339"/>
    </source>
</evidence>
<evidence type="ECO:0000313" key="4">
    <source>
        <dbReference type="EMBL" id="KAI0531045.1"/>
    </source>
</evidence>
<dbReference type="PROSITE" id="PS50293">
    <property type="entry name" value="TPR_REGION"/>
    <property type="match status" value="1"/>
</dbReference>
<feature type="repeat" description="TPR" evidence="1">
    <location>
        <begin position="437"/>
        <end position="470"/>
    </location>
</feature>
<dbReference type="InterPro" id="IPR019734">
    <property type="entry name" value="TPR_rpt"/>
</dbReference>
<name>A0A8T3CBZ8_DENNO</name>
<evidence type="ECO:0000259" key="3">
    <source>
        <dbReference type="PROSITE" id="PS50222"/>
    </source>
</evidence>
<feature type="repeat" description="TPR" evidence="1">
    <location>
        <begin position="293"/>
        <end position="326"/>
    </location>
</feature>
<feature type="repeat" description="TPR" evidence="1">
    <location>
        <begin position="369"/>
        <end position="402"/>
    </location>
</feature>
<dbReference type="Proteomes" id="UP000829196">
    <property type="component" value="Unassembled WGS sequence"/>
</dbReference>
<evidence type="ECO:0000256" key="2">
    <source>
        <dbReference type="SAM" id="MobiDB-lite"/>
    </source>
</evidence>
<feature type="repeat" description="TPR" evidence="1">
    <location>
        <begin position="259"/>
        <end position="292"/>
    </location>
</feature>
<comment type="caution">
    <text evidence="4">The sequence shown here is derived from an EMBL/GenBank/DDBJ whole genome shotgun (WGS) entry which is preliminary data.</text>
</comment>
<keyword evidence="5" id="KW-1185">Reference proteome</keyword>
<dbReference type="SUPFAM" id="SSF47473">
    <property type="entry name" value="EF-hand"/>
    <property type="match status" value="2"/>
</dbReference>
<dbReference type="GO" id="GO:0005886">
    <property type="term" value="C:plasma membrane"/>
    <property type="evidence" value="ECO:0007669"/>
    <property type="project" value="TreeGrafter"/>
</dbReference>
<dbReference type="PROSITE" id="PS50005">
    <property type="entry name" value="TPR"/>
    <property type="match status" value="5"/>
</dbReference>
<proteinExistence type="predicted"/>
<keyword evidence="1" id="KW-0802">TPR repeat</keyword>
<evidence type="ECO:0000313" key="5">
    <source>
        <dbReference type="Proteomes" id="UP000829196"/>
    </source>
</evidence>
<dbReference type="SMART" id="SM00054">
    <property type="entry name" value="EFh"/>
    <property type="match status" value="2"/>
</dbReference>
<dbReference type="EMBL" id="JAGYWB010000001">
    <property type="protein sequence ID" value="KAI0531045.1"/>
    <property type="molecule type" value="Genomic_DNA"/>
</dbReference>
<dbReference type="InterPro" id="IPR002048">
    <property type="entry name" value="EF_hand_dom"/>
</dbReference>
<dbReference type="Gene3D" id="1.25.40.10">
    <property type="entry name" value="Tetratricopeptide repeat domain"/>
    <property type="match status" value="3"/>
</dbReference>
<dbReference type="SUPFAM" id="SSF48452">
    <property type="entry name" value="TPR-like"/>
    <property type="match status" value="1"/>
</dbReference>
<dbReference type="PANTHER" id="PTHR45081:SF1">
    <property type="entry name" value="EF HAND FAMILY PROTEIN, PUTATIVE, EXPRESSED-RELATED"/>
    <property type="match status" value="1"/>
</dbReference>
<gene>
    <name evidence="4" type="ORF">KFK09_000594</name>
</gene>
<dbReference type="PANTHER" id="PTHR45081">
    <property type="entry name" value="EF HAND FAMILY PROTEIN, PUTATIVE, EXPRESSED-RELATED"/>
    <property type="match status" value="1"/>
</dbReference>
<sequence>MKIIPYKHQLISGIPRGYRTKPMPKPPVGEESSMETHRLSAGDSPTRRQKVRAIFERFDLNGDGGLDRSEMAALVAAVNPTLQFTSDQISSIIDVVFGSYSDFIGDPSSGLSLDGLFQTYADGAGDLDRDFAALSLSKENPDMISTLSNRYRYPKLAPTWLSSPNHGVTHDSTWKVIEELEIAIRAKIRARAAKFSPKDSTFADGFSEVWCSTDLGFELERKGAEFVFKEKSSAFRVLLQELKEIRAKIDSLSIVEEAFDGHLAIGRTLFERHLFMLALESFRRALELRPMDVRPHFRIGNTFWSLGRIKEAKDSFLAALELAESDSLQWSGLLPQIHVNLGIVMEAEGLVINASEHYREAAILFPSHYRALKLLGSALFGVGEYEPAEKALQEAVILKPDYPDAHCDLGCVFHAMKEEEKAILAFQRAIDLKPDHLDALYNLGSLLMSAGRHKRAAEMFGRVVTINPDHWKAQLNRGISLFGAGELNEAKKALTEALMITNRIELYDAIQHLKQSKRKKPKDERPNWVAVDASKFMTADESTTDQKCLSDALWIREIQKETKLERCDATLLKREMEAYQFPVSSSDRSVRKAEVEVLLYRLLHFLRPDTFRDAIKAIDENIWHVLDITGSGKIDLGMFFAVIAPICGGSPEHRKRAAFDALSWQPSRNEPQRQFSTVDVYAYIRNLRMVYFPSRPFSDLMEISGEGDGTGISFHEFINMFDNIYHGFGIMSTLLKLEKSTKARRSRHSCGVCKYRISKIMFKEVKAKFCVCANCYSECKVPSAFENEDEYRFKECLFE</sequence>
<feature type="region of interest" description="Disordered" evidence="2">
    <location>
        <begin position="15"/>
        <end position="46"/>
    </location>
</feature>
<reference evidence="4" key="1">
    <citation type="journal article" date="2022" name="Front. Genet.">
        <title>Chromosome-Scale Assembly of the Dendrobium nobile Genome Provides Insights Into the Molecular Mechanism of the Biosynthesis of the Medicinal Active Ingredient of Dendrobium.</title>
        <authorList>
            <person name="Xu Q."/>
            <person name="Niu S.-C."/>
            <person name="Li K.-L."/>
            <person name="Zheng P.-J."/>
            <person name="Zhang X.-J."/>
            <person name="Jia Y."/>
            <person name="Liu Y."/>
            <person name="Niu Y.-X."/>
            <person name="Yu L.-H."/>
            <person name="Chen D.-F."/>
            <person name="Zhang G.-Q."/>
        </authorList>
    </citation>
    <scope>NUCLEOTIDE SEQUENCE</scope>
    <source>
        <tissue evidence="4">Leaf</tissue>
    </source>
</reference>
<dbReference type="SMART" id="SM00028">
    <property type="entry name" value="TPR"/>
    <property type="match status" value="7"/>
</dbReference>
<dbReference type="SMR" id="A0A8T3CBZ8"/>
<feature type="repeat" description="TPR" evidence="1">
    <location>
        <begin position="403"/>
        <end position="436"/>
    </location>
</feature>
<accession>A0A8T3CBZ8</accession>
<protein>
    <recommendedName>
        <fullName evidence="3">EF-hand domain-containing protein</fullName>
    </recommendedName>
</protein>
<dbReference type="GO" id="GO:0005509">
    <property type="term" value="F:calcium ion binding"/>
    <property type="evidence" value="ECO:0007669"/>
    <property type="project" value="InterPro"/>
</dbReference>
<dbReference type="InterPro" id="IPR011990">
    <property type="entry name" value="TPR-like_helical_dom_sf"/>
</dbReference>
<dbReference type="InterPro" id="IPR011992">
    <property type="entry name" value="EF-hand-dom_pair"/>
</dbReference>
<dbReference type="Pfam" id="PF14559">
    <property type="entry name" value="TPR_19"/>
    <property type="match status" value="1"/>
</dbReference>
<dbReference type="Gene3D" id="1.10.238.10">
    <property type="entry name" value="EF-hand"/>
    <property type="match status" value="2"/>
</dbReference>
<dbReference type="PROSITE" id="PS50222">
    <property type="entry name" value="EF_HAND_2"/>
    <property type="match status" value="1"/>
</dbReference>
<dbReference type="Pfam" id="PF13181">
    <property type="entry name" value="TPR_8"/>
    <property type="match status" value="1"/>
</dbReference>
<dbReference type="OrthoDB" id="9991317at2759"/>
<dbReference type="Pfam" id="PF13432">
    <property type="entry name" value="TPR_16"/>
    <property type="match status" value="2"/>
</dbReference>